<accession>A0A5A7V9D6</accession>
<organism evidence="2 3">
    <name type="scientific">Cucumis melo var. makuwa</name>
    <name type="common">Oriental melon</name>
    <dbReference type="NCBI Taxonomy" id="1194695"/>
    <lineage>
        <taxon>Eukaryota</taxon>
        <taxon>Viridiplantae</taxon>
        <taxon>Streptophyta</taxon>
        <taxon>Embryophyta</taxon>
        <taxon>Tracheophyta</taxon>
        <taxon>Spermatophyta</taxon>
        <taxon>Magnoliopsida</taxon>
        <taxon>eudicotyledons</taxon>
        <taxon>Gunneridae</taxon>
        <taxon>Pentapetalae</taxon>
        <taxon>rosids</taxon>
        <taxon>fabids</taxon>
        <taxon>Cucurbitales</taxon>
        <taxon>Cucurbitaceae</taxon>
        <taxon>Benincaseae</taxon>
        <taxon>Cucumis</taxon>
    </lineage>
</organism>
<dbReference type="Pfam" id="PF03372">
    <property type="entry name" value="Exo_endo_phos"/>
    <property type="match status" value="1"/>
</dbReference>
<gene>
    <name evidence="2" type="ORF">E6C27_scaffold154G00700</name>
</gene>
<evidence type="ECO:0000313" key="2">
    <source>
        <dbReference type="EMBL" id="KAA0062319.1"/>
    </source>
</evidence>
<comment type="caution">
    <text evidence="2">The sequence shown here is derived from an EMBL/GenBank/DDBJ whole genome shotgun (WGS) entry which is preliminary data.</text>
</comment>
<protein>
    <recommendedName>
        <fullName evidence="1">Endonuclease/exonuclease/phosphatase domain-containing protein</fullName>
    </recommendedName>
</protein>
<reference evidence="2 3" key="1">
    <citation type="submission" date="2019-08" db="EMBL/GenBank/DDBJ databases">
        <title>Draft genome sequences of two oriental melons (Cucumis melo L. var makuwa).</title>
        <authorList>
            <person name="Kwon S.-Y."/>
        </authorList>
    </citation>
    <scope>NUCLEOTIDE SEQUENCE [LARGE SCALE GENOMIC DNA]</scope>
    <source>
        <strain evidence="3">cv. SW 3</strain>
        <tissue evidence="2">Leaf</tissue>
    </source>
</reference>
<dbReference type="Gene3D" id="3.60.10.10">
    <property type="entry name" value="Endonuclease/exonuclease/phosphatase"/>
    <property type="match status" value="1"/>
</dbReference>
<dbReference type="InterPro" id="IPR005135">
    <property type="entry name" value="Endo/exonuclease/phosphatase"/>
</dbReference>
<proteinExistence type="predicted"/>
<name>A0A5A7V9D6_CUCMM</name>
<evidence type="ECO:0000313" key="3">
    <source>
        <dbReference type="Proteomes" id="UP000321393"/>
    </source>
</evidence>
<dbReference type="GO" id="GO:0003824">
    <property type="term" value="F:catalytic activity"/>
    <property type="evidence" value="ECO:0007669"/>
    <property type="project" value="InterPro"/>
</dbReference>
<feature type="domain" description="Endonuclease/exonuclease/phosphatase" evidence="1">
    <location>
        <begin position="47"/>
        <end position="184"/>
    </location>
</feature>
<dbReference type="AlphaFoldDB" id="A0A5A7V9D6"/>
<evidence type="ECO:0000259" key="1">
    <source>
        <dbReference type="Pfam" id="PF03372"/>
    </source>
</evidence>
<dbReference type="Proteomes" id="UP000321393">
    <property type="component" value="Unassembled WGS sequence"/>
</dbReference>
<dbReference type="InterPro" id="IPR036691">
    <property type="entry name" value="Endo/exonu/phosph_ase_sf"/>
</dbReference>
<sequence length="207" mass="22890">MKVIMPNSFGSLLEVGDADKWALSIIEGSPPPLQVDEGTDILSGMKSKAVVDFLGSSSVGFCCLLETRVREGNFDSVSRKFGNSWDYSCSYSNSGVGRIWVMWKKNRFSFSTHVMDEQFVTGTLTDLLFGVCVEVFCVYASNSNIERRLLWRRLVEITSAWSRPGVVMGDFNAIRVHSEAFGGSPIQGEMEDFDLAISDADLVEPSV</sequence>
<dbReference type="SUPFAM" id="SSF56219">
    <property type="entry name" value="DNase I-like"/>
    <property type="match status" value="1"/>
</dbReference>
<dbReference type="EMBL" id="SSTE01004583">
    <property type="protein sequence ID" value="KAA0062319.1"/>
    <property type="molecule type" value="Genomic_DNA"/>
</dbReference>
<dbReference type="OrthoDB" id="913872at2759"/>